<feature type="region of interest" description="Disordered" evidence="2">
    <location>
        <begin position="204"/>
        <end position="254"/>
    </location>
</feature>
<name>A0A9P6N6X7_9BASI</name>
<keyword evidence="5" id="KW-1185">Reference proteome</keyword>
<comment type="caution">
    <text evidence="4">The sequence shown here is derived from an EMBL/GenBank/DDBJ whole genome shotgun (WGS) entry which is preliminary data.</text>
</comment>
<accession>A0A9P6N6X7</accession>
<gene>
    <name evidence="4" type="ORF">CROQUDRAFT_99492</name>
</gene>
<feature type="region of interest" description="Disordered" evidence="2">
    <location>
        <begin position="1570"/>
        <end position="1620"/>
    </location>
</feature>
<feature type="compositionally biased region" description="Basic and acidic residues" evidence="2">
    <location>
        <begin position="37"/>
        <end position="52"/>
    </location>
</feature>
<dbReference type="PANTHER" id="PTHR12616:SF8">
    <property type="entry name" value="VACUOLAR PROTEIN SORTING-ASSOCIATED PROTEIN 8 HOMOLOG"/>
    <property type="match status" value="1"/>
</dbReference>
<evidence type="ECO:0000313" key="4">
    <source>
        <dbReference type="EMBL" id="KAG0140880.1"/>
    </source>
</evidence>
<dbReference type="GO" id="GO:0006623">
    <property type="term" value="P:protein targeting to vacuole"/>
    <property type="evidence" value="ECO:0007669"/>
    <property type="project" value="InterPro"/>
</dbReference>
<organism evidence="4 5">
    <name type="scientific">Cronartium quercuum f. sp. fusiforme G11</name>
    <dbReference type="NCBI Taxonomy" id="708437"/>
    <lineage>
        <taxon>Eukaryota</taxon>
        <taxon>Fungi</taxon>
        <taxon>Dikarya</taxon>
        <taxon>Basidiomycota</taxon>
        <taxon>Pucciniomycotina</taxon>
        <taxon>Pucciniomycetes</taxon>
        <taxon>Pucciniales</taxon>
        <taxon>Coleosporiaceae</taxon>
        <taxon>Cronartium</taxon>
    </lineage>
</organism>
<dbReference type="GO" id="GO:0005770">
    <property type="term" value="C:late endosome"/>
    <property type="evidence" value="ECO:0007669"/>
    <property type="project" value="TreeGrafter"/>
</dbReference>
<evidence type="ECO:0000313" key="5">
    <source>
        <dbReference type="Proteomes" id="UP000886653"/>
    </source>
</evidence>
<evidence type="ECO:0000256" key="2">
    <source>
        <dbReference type="SAM" id="MobiDB-lite"/>
    </source>
</evidence>
<feature type="compositionally biased region" description="Basic and acidic residues" evidence="2">
    <location>
        <begin position="1601"/>
        <end position="1614"/>
    </location>
</feature>
<dbReference type="InterPro" id="IPR036322">
    <property type="entry name" value="WD40_repeat_dom_sf"/>
</dbReference>
<sequence length="1668" mass="182443">MPSTTEGPKVKTTTHITQTTRPVQDNDDEDLLNLKHTATEEVQRPYQERFHELTSNGNGRHHSNGLNHSLSQPQADDESESFQYGTPEDNEEEEEFVYDGKDVKVFDDEDVLEGDYGTRLDAILEFDQNLDDNDKSKLEVETNKKLDSHPVLTLSPTSHPPIHLPNNNVAQHSRCLTPAQSVTGSATSSNLFFLTTRPRPSSAQFSRLRSLVPTSDRSSPALLTPPPRRSTSTSTFASDSPFEPPSAYRPSPLPLSPVSDLISHASSTTNLYELNQRSSTTPSLADESFTTKQEILQTGLFRWASLKRISQKIYPSPKRHHPNNAPSAANTLLGLPTVIAASGVIVIGTGKGWTMVFDYASNLKCVLGTDLIVRDAGAVSALSISHDHTFVAVGHVKGHIYLYDLSKPHTPARIVLPTTMRLVQAGRAEGHLSGQRIIHLGFVGLRHTAVVSADESGLAFYHHLGQVLGLASNDTIRILGKYPDSTPPPPALSDPTGHVTGVDATRRRAAHMRISSDQSLASASGGPVSRGSRRPNQIFGCTPLPLGPSPHATDAHSLVALLTPAKLIIVGLKPSARTWWRSMREVLAPEEIDAGGSLCWFPSTPTPTPDRTQKPHAMDPLLAFAWGRQIRFVTVMSGARQAEEEVEEPEEGILDGITRKLAIHTMVSELRFVEGKRWTCDSTIEAIQWLNWRIICVLTATHIEIVDTQIWQRTGMERIDFRSIVNLNISRQVSDQPPSEEARTRVREGGTGSSAASVVGSFRAYKGKIFLLTTHDLRLGMVVSWADQILGLVHSGALTEAIELTTSYWQGRAELETIGLPSELVARQAIVGPKLKEIMQASVEYVFSETRMVDETHFDPLGRGVDRTELFESLVRSCARACIAMDDLGFLFEVVFERYYQNSIQSIFLDQIAGFVLSSEITSMPTAIVQQLVGQYEARGSFGSLEALVCRLEPGCLDLEQVLAICSREGLYDGLVYVYTEAMGDFVGPVVESLQLIRSLVHERESGAEDGDSAADPASTGAREARAYKLYAYLTHTLLGRAYPSKKPYEPALASRARASVYHFLFSGHTLRWPLPTGKLVTTTVDDLEPTYPYLRLLLKFDPEALLDSLDCAFEDGWLDDQPGGRDRQSIVNILLDILSSEDQEDQTFLHIFVARNLPKYAQFLSFSPATLMDILRSLAAVEGEQTTLADRELAVEFLLSVFSPAAELGPEAEEELLIVFSTAGFWGVLRSIYVAKGEWGKVAEVCVKGSEGLEVFGALPEIIQAAMEDEKMAREVDKVLVESAQTLVQASVTLTASLIDTLRPGLHRRMLEVLEELESVQFSYLHTLLGSDSRPPSKHLDQEAKLRYVTLLCKREPSAVIGFLRRTSVEASEVLLETLEGPGLEQALVWTLAQAGSTDRALVELRQAIKSTSNSSDLEQLAQVGIEICAQTTDVEAWAELLSALLSANLQIPIDIVPRLVSCLTVPASELVRRLPAAPRSLVLEIIDAHAFEASVLELALRLVDNDTFEHSALLHRGRQRGTRPARHPAICVCCGRPLLGAGAGVQIHQEEEVIERLGVPLRAVGRRKSLKGKEVEPEPAPSEEERPLSAASVGGGFGAREEEQRRRKERGLSVDGGGAPGVGVGVRWQGGGGSGGGVVVGATGWIAHEACFGMWKASEEDSLVDV</sequence>
<protein>
    <recommendedName>
        <fullName evidence="3">Vacuolar protein sorting-associated protein 8 central domain-containing protein</fullName>
    </recommendedName>
</protein>
<dbReference type="Proteomes" id="UP000886653">
    <property type="component" value="Unassembled WGS sequence"/>
</dbReference>
<dbReference type="GO" id="GO:0030897">
    <property type="term" value="C:HOPS complex"/>
    <property type="evidence" value="ECO:0007669"/>
    <property type="project" value="TreeGrafter"/>
</dbReference>
<dbReference type="Pfam" id="PF12816">
    <property type="entry name" value="TPR_Vps8"/>
    <property type="match status" value="1"/>
</dbReference>
<feature type="region of interest" description="Disordered" evidence="2">
    <location>
        <begin position="735"/>
        <end position="755"/>
    </location>
</feature>
<feature type="region of interest" description="Disordered" evidence="2">
    <location>
        <begin position="512"/>
        <end position="536"/>
    </location>
</feature>
<feature type="region of interest" description="Disordered" evidence="2">
    <location>
        <begin position="1"/>
        <end position="96"/>
    </location>
</feature>
<dbReference type="SUPFAM" id="SSF50978">
    <property type="entry name" value="WD40 repeat-like"/>
    <property type="match status" value="1"/>
</dbReference>
<dbReference type="OrthoDB" id="289913at2759"/>
<comment type="similarity">
    <text evidence="1">Belongs to the VPS8 family.</text>
</comment>
<dbReference type="PANTHER" id="PTHR12616">
    <property type="entry name" value="VACUOLAR PROTEIN SORTING VPS41"/>
    <property type="match status" value="1"/>
</dbReference>
<evidence type="ECO:0000259" key="3">
    <source>
        <dbReference type="Pfam" id="PF12816"/>
    </source>
</evidence>
<evidence type="ECO:0000256" key="1">
    <source>
        <dbReference type="ARBA" id="ARBA00009422"/>
    </source>
</evidence>
<dbReference type="InterPro" id="IPR025941">
    <property type="entry name" value="Vps8_central_dom"/>
</dbReference>
<proteinExistence type="inferred from homology"/>
<feature type="compositionally biased region" description="Polar residues" evidence="2">
    <location>
        <begin position="204"/>
        <end position="218"/>
    </location>
</feature>
<dbReference type="Gene3D" id="2.130.10.10">
    <property type="entry name" value="YVTN repeat-like/Quinoprotein amine dehydrogenase"/>
    <property type="match status" value="1"/>
</dbReference>
<reference evidence="4" key="1">
    <citation type="submission" date="2013-11" db="EMBL/GenBank/DDBJ databases">
        <title>Genome sequence of the fusiform rust pathogen reveals effectors for host alternation and coevolution with pine.</title>
        <authorList>
            <consortium name="DOE Joint Genome Institute"/>
            <person name="Smith K."/>
            <person name="Pendleton A."/>
            <person name="Kubisiak T."/>
            <person name="Anderson C."/>
            <person name="Salamov A."/>
            <person name="Aerts A."/>
            <person name="Riley R."/>
            <person name="Clum A."/>
            <person name="Lindquist E."/>
            <person name="Ence D."/>
            <person name="Campbell M."/>
            <person name="Kronenberg Z."/>
            <person name="Feau N."/>
            <person name="Dhillon B."/>
            <person name="Hamelin R."/>
            <person name="Burleigh J."/>
            <person name="Smith J."/>
            <person name="Yandell M."/>
            <person name="Nelson C."/>
            <person name="Grigoriev I."/>
            <person name="Davis J."/>
        </authorList>
    </citation>
    <scope>NUCLEOTIDE SEQUENCE</scope>
    <source>
        <strain evidence="4">G11</strain>
    </source>
</reference>
<dbReference type="InterPro" id="IPR015943">
    <property type="entry name" value="WD40/YVTN_repeat-like_dom_sf"/>
</dbReference>
<feature type="domain" description="Vacuolar protein sorting-associated protein 8 central" evidence="3">
    <location>
        <begin position="907"/>
        <end position="1114"/>
    </location>
</feature>
<dbReference type="GO" id="GO:0034058">
    <property type="term" value="P:endosomal vesicle fusion"/>
    <property type="evidence" value="ECO:0007669"/>
    <property type="project" value="TreeGrafter"/>
</dbReference>
<dbReference type="EMBL" id="MU167414">
    <property type="protein sequence ID" value="KAG0140880.1"/>
    <property type="molecule type" value="Genomic_DNA"/>
</dbReference>
<dbReference type="Pfam" id="PF23410">
    <property type="entry name" value="Beta-prop_VPS8"/>
    <property type="match status" value="2"/>
</dbReference>
<dbReference type="InterPro" id="IPR045111">
    <property type="entry name" value="Vps41/Vps8"/>
</dbReference>
<feature type="compositionally biased region" description="Polar residues" evidence="2">
    <location>
        <begin position="53"/>
        <end position="74"/>
    </location>
</feature>